<evidence type="ECO:0000259" key="2">
    <source>
        <dbReference type="Pfam" id="PF13460"/>
    </source>
</evidence>
<keyword evidence="4" id="KW-1185">Reference proteome</keyword>
<name>A0ABP5Z5N7_9ACTN</name>
<dbReference type="InterPro" id="IPR016040">
    <property type="entry name" value="NAD(P)-bd_dom"/>
</dbReference>
<reference evidence="4" key="1">
    <citation type="journal article" date="2019" name="Int. J. Syst. Evol. Microbiol.">
        <title>The Global Catalogue of Microorganisms (GCM) 10K type strain sequencing project: providing services to taxonomists for standard genome sequencing and annotation.</title>
        <authorList>
            <consortium name="The Broad Institute Genomics Platform"/>
            <consortium name="The Broad Institute Genome Sequencing Center for Infectious Disease"/>
            <person name="Wu L."/>
            <person name="Ma J."/>
        </authorList>
    </citation>
    <scope>NUCLEOTIDE SEQUENCE [LARGE SCALE GENOMIC DNA]</scope>
    <source>
        <strain evidence="4">JCM 6307</strain>
    </source>
</reference>
<sequence length="258" mass="26983">MVAEFVPSPPRSREDGRVPAARSGASARSADRRRRKGARQGEDELVELTVLGATGGTGRQVVRQALDAGHRVTAVVRDPARLPVEHPSLEVLVADVTDPHGLRPALEGRDAVVSALGAHSNRQAREGFVATATRAVLKAMEAAGVRRLAVVSAAPVGPAPQGEGLLLRAVVTPLVRVVFRDVYADLAAMERELGSSGAVDWTVLRPPRLVDKPLTGNYRTGPGTLPGGHSVSRADLAHALLAVLDDPATVGKTVGVAY</sequence>
<organism evidence="3 4">
    <name type="scientific">Streptomyces thermolineatus</name>
    <dbReference type="NCBI Taxonomy" id="44033"/>
    <lineage>
        <taxon>Bacteria</taxon>
        <taxon>Bacillati</taxon>
        <taxon>Actinomycetota</taxon>
        <taxon>Actinomycetes</taxon>
        <taxon>Kitasatosporales</taxon>
        <taxon>Streptomycetaceae</taxon>
        <taxon>Streptomyces</taxon>
    </lineage>
</organism>
<dbReference type="InterPro" id="IPR036291">
    <property type="entry name" value="NAD(P)-bd_dom_sf"/>
</dbReference>
<dbReference type="Proteomes" id="UP001501358">
    <property type="component" value="Unassembled WGS sequence"/>
</dbReference>
<comment type="caution">
    <text evidence="3">The sequence shown here is derived from an EMBL/GenBank/DDBJ whole genome shotgun (WGS) entry which is preliminary data.</text>
</comment>
<evidence type="ECO:0000256" key="1">
    <source>
        <dbReference type="SAM" id="MobiDB-lite"/>
    </source>
</evidence>
<dbReference type="InterPro" id="IPR051606">
    <property type="entry name" value="Polyketide_Oxido-like"/>
</dbReference>
<evidence type="ECO:0000313" key="3">
    <source>
        <dbReference type="EMBL" id="GAA2491497.1"/>
    </source>
</evidence>
<proteinExistence type="predicted"/>
<dbReference type="SUPFAM" id="SSF51735">
    <property type="entry name" value="NAD(P)-binding Rossmann-fold domains"/>
    <property type="match status" value="1"/>
</dbReference>
<dbReference type="Pfam" id="PF13460">
    <property type="entry name" value="NAD_binding_10"/>
    <property type="match status" value="1"/>
</dbReference>
<gene>
    <name evidence="3" type="ORF">GCM10010406_29490</name>
</gene>
<accession>A0ABP5Z5N7</accession>
<dbReference type="CDD" id="cd05244">
    <property type="entry name" value="BVR-B_like_SDR_a"/>
    <property type="match status" value="1"/>
</dbReference>
<dbReference type="PANTHER" id="PTHR43355:SF2">
    <property type="entry name" value="FLAVIN REDUCTASE (NADPH)"/>
    <property type="match status" value="1"/>
</dbReference>
<feature type="domain" description="NAD(P)-binding" evidence="2">
    <location>
        <begin position="52"/>
        <end position="247"/>
    </location>
</feature>
<protein>
    <submittedName>
        <fullName evidence="3">SDR family oxidoreductase</fullName>
    </submittedName>
</protein>
<dbReference type="PANTHER" id="PTHR43355">
    <property type="entry name" value="FLAVIN REDUCTASE (NADPH)"/>
    <property type="match status" value="1"/>
</dbReference>
<evidence type="ECO:0000313" key="4">
    <source>
        <dbReference type="Proteomes" id="UP001501358"/>
    </source>
</evidence>
<dbReference type="EMBL" id="BAAATA010000015">
    <property type="protein sequence ID" value="GAA2491497.1"/>
    <property type="molecule type" value="Genomic_DNA"/>
</dbReference>
<feature type="compositionally biased region" description="Low complexity" evidence="1">
    <location>
        <begin position="18"/>
        <end position="28"/>
    </location>
</feature>
<dbReference type="Gene3D" id="3.40.50.720">
    <property type="entry name" value="NAD(P)-binding Rossmann-like Domain"/>
    <property type="match status" value="1"/>
</dbReference>
<feature type="region of interest" description="Disordered" evidence="1">
    <location>
        <begin position="1"/>
        <end position="41"/>
    </location>
</feature>